<reference evidence="13" key="1">
    <citation type="submission" date="2023-01" db="EMBL/GenBank/DDBJ databases">
        <title>The chitinases involved in constricting ring structure development in the nematode-trapping fungus Drechslerella dactyloides.</title>
        <authorList>
            <person name="Wang R."/>
            <person name="Zhang L."/>
            <person name="Tang P."/>
            <person name="Li S."/>
            <person name="Liang L."/>
        </authorList>
    </citation>
    <scope>NUCLEOTIDE SEQUENCE</scope>
    <source>
        <strain evidence="13">YMF1.00031</strain>
    </source>
</reference>
<feature type="region of interest" description="Disordered" evidence="11">
    <location>
        <begin position="612"/>
        <end position="655"/>
    </location>
</feature>
<dbReference type="AlphaFoldDB" id="A0AAD6J1N8"/>
<feature type="region of interest" description="Disordered" evidence="11">
    <location>
        <begin position="733"/>
        <end position="768"/>
    </location>
</feature>
<comment type="caution">
    <text evidence="13">The sequence shown here is derived from an EMBL/GenBank/DDBJ whole genome shotgun (WGS) entry which is preliminary data.</text>
</comment>
<dbReference type="PANTHER" id="PTHR48012">
    <property type="entry name" value="STERILE20-LIKE KINASE, ISOFORM B-RELATED"/>
    <property type="match status" value="1"/>
</dbReference>
<evidence type="ECO:0000256" key="2">
    <source>
        <dbReference type="ARBA" id="ARBA00012513"/>
    </source>
</evidence>
<dbReference type="Proteomes" id="UP001221413">
    <property type="component" value="Unassembled WGS sequence"/>
</dbReference>
<dbReference type="FunFam" id="1.10.510.10:FF:000499">
    <property type="entry name" value="Serine/threonine-protein kinase KIC1"/>
    <property type="match status" value="1"/>
</dbReference>
<evidence type="ECO:0000313" key="13">
    <source>
        <dbReference type="EMBL" id="KAJ6262700.1"/>
    </source>
</evidence>
<keyword evidence="14" id="KW-1185">Reference proteome</keyword>
<evidence type="ECO:0000256" key="8">
    <source>
        <dbReference type="ARBA" id="ARBA00047899"/>
    </source>
</evidence>
<comment type="catalytic activity">
    <reaction evidence="9">
        <text>L-seryl-[protein] + ATP = O-phospho-L-seryl-[protein] + ADP + H(+)</text>
        <dbReference type="Rhea" id="RHEA:17989"/>
        <dbReference type="Rhea" id="RHEA-COMP:9863"/>
        <dbReference type="Rhea" id="RHEA-COMP:11604"/>
        <dbReference type="ChEBI" id="CHEBI:15378"/>
        <dbReference type="ChEBI" id="CHEBI:29999"/>
        <dbReference type="ChEBI" id="CHEBI:30616"/>
        <dbReference type="ChEBI" id="CHEBI:83421"/>
        <dbReference type="ChEBI" id="CHEBI:456216"/>
        <dbReference type="EC" id="2.7.11.1"/>
    </reaction>
</comment>
<feature type="compositionally biased region" description="Low complexity" evidence="11">
    <location>
        <begin position="756"/>
        <end position="768"/>
    </location>
</feature>
<dbReference type="InterPro" id="IPR011009">
    <property type="entry name" value="Kinase-like_dom_sf"/>
</dbReference>
<name>A0AAD6J1N8_DREDA</name>
<feature type="compositionally biased region" description="Polar residues" evidence="11">
    <location>
        <begin position="733"/>
        <end position="750"/>
    </location>
</feature>
<evidence type="ECO:0000256" key="10">
    <source>
        <dbReference type="PROSITE-ProRule" id="PRU10141"/>
    </source>
</evidence>
<dbReference type="PROSITE" id="PS50011">
    <property type="entry name" value="PROTEIN_KINASE_DOM"/>
    <property type="match status" value="1"/>
</dbReference>
<feature type="binding site" evidence="10">
    <location>
        <position position="40"/>
    </location>
    <ligand>
        <name>ATP</name>
        <dbReference type="ChEBI" id="CHEBI:30616"/>
    </ligand>
</feature>
<dbReference type="PROSITE" id="PS00107">
    <property type="entry name" value="PROTEIN_KINASE_ATP"/>
    <property type="match status" value="1"/>
</dbReference>
<dbReference type="InterPro" id="IPR000719">
    <property type="entry name" value="Prot_kinase_dom"/>
</dbReference>
<keyword evidence="3" id="KW-0723">Serine/threonine-protein kinase</keyword>
<evidence type="ECO:0000256" key="4">
    <source>
        <dbReference type="ARBA" id="ARBA00022679"/>
    </source>
</evidence>
<feature type="region of interest" description="Disordered" evidence="11">
    <location>
        <begin position="491"/>
        <end position="589"/>
    </location>
</feature>
<feature type="compositionally biased region" description="Low complexity" evidence="11">
    <location>
        <begin position="563"/>
        <end position="573"/>
    </location>
</feature>
<feature type="compositionally biased region" description="Basic and acidic residues" evidence="11">
    <location>
        <begin position="499"/>
        <end position="514"/>
    </location>
</feature>
<evidence type="ECO:0000256" key="11">
    <source>
        <dbReference type="SAM" id="MobiDB-lite"/>
    </source>
</evidence>
<comment type="catalytic activity">
    <reaction evidence="8">
        <text>L-threonyl-[protein] + ATP = O-phospho-L-threonyl-[protein] + ADP + H(+)</text>
        <dbReference type="Rhea" id="RHEA:46608"/>
        <dbReference type="Rhea" id="RHEA-COMP:11060"/>
        <dbReference type="Rhea" id="RHEA-COMP:11605"/>
        <dbReference type="ChEBI" id="CHEBI:15378"/>
        <dbReference type="ChEBI" id="CHEBI:30013"/>
        <dbReference type="ChEBI" id="CHEBI:30616"/>
        <dbReference type="ChEBI" id="CHEBI:61977"/>
        <dbReference type="ChEBI" id="CHEBI:456216"/>
        <dbReference type="EC" id="2.7.11.1"/>
    </reaction>
</comment>
<proteinExistence type="inferred from homology"/>
<dbReference type="GO" id="GO:0004674">
    <property type="term" value="F:protein serine/threonine kinase activity"/>
    <property type="evidence" value="ECO:0007669"/>
    <property type="project" value="UniProtKB-KW"/>
</dbReference>
<dbReference type="GO" id="GO:0005737">
    <property type="term" value="C:cytoplasm"/>
    <property type="evidence" value="ECO:0007669"/>
    <property type="project" value="TreeGrafter"/>
</dbReference>
<gene>
    <name evidence="13" type="ORF">Dda_1256</name>
</gene>
<evidence type="ECO:0000256" key="5">
    <source>
        <dbReference type="ARBA" id="ARBA00022741"/>
    </source>
</evidence>
<dbReference type="SMART" id="SM00220">
    <property type="entry name" value="S_TKc"/>
    <property type="match status" value="1"/>
</dbReference>
<evidence type="ECO:0000256" key="3">
    <source>
        <dbReference type="ARBA" id="ARBA00022527"/>
    </source>
</evidence>
<dbReference type="EC" id="2.7.11.1" evidence="2"/>
<evidence type="ECO:0000256" key="7">
    <source>
        <dbReference type="ARBA" id="ARBA00022840"/>
    </source>
</evidence>
<dbReference type="InterPro" id="IPR008271">
    <property type="entry name" value="Ser/Thr_kinase_AS"/>
</dbReference>
<dbReference type="EMBL" id="JAQGDS010000002">
    <property type="protein sequence ID" value="KAJ6262700.1"/>
    <property type="molecule type" value="Genomic_DNA"/>
</dbReference>
<keyword evidence="5 10" id="KW-0547">Nucleotide-binding</keyword>
<dbReference type="GO" id="GO:0005524">
    <property type="term" value="F:ATP binding"/>
    <property type="evidence" value="ECO:0007669"/>
    <property type="project" value="UniProtKB-UniRule"/>
</dbReference>
<feature type="region of interest" description="Disordered" evidence="11">
    <location>
        <begin position="353"/>
        <end position="372"/>
    </location>
</feature>
<keyword evidence="4" id="KW-0808">Transferase</keyword>
<keyword evidence="6" id="KW-0418">Kinase</keyword>
<sequence>MYSYHQAPEEYDRTDLVGKGSFGFVYKAVHKPTRQVVAIKILSLDVAEQELVDVQQEILLLSQLKAADGVNVTRYHGAFMKGQQLWVIMDYCSGGSVRTLMKPGRILEKYLTIIVRETVSALNFIHKLNIIHRDVKAANILVANDGRVQLCDFGVSAIMQNPHTKRSTFVGTPWWMAPEVILEREQYDTKADIWSLGITILEIAKGHPPYHDQEPMRALLMIPRQPPPRLEGGDWSQALRDFVSYCLCELPGDRLSAEDLAKQKLIKSVSRTPVSLLKDLVVRLEQWQRQGNVRNSLISGPSGLDTITERNRGDDEISWDFEEGAEDVTPTVYSKGHTASGSLTSFLSLESNETVKPIPSPSTSHAPVHTGTDHPLLQLFANSNLGGPVPAQPAAALQPAFQPAPIIVQKPSVASFRSPASTRPASPEPVMTIDLPSFDEINGDLIAPKGTSPAPITQIELPSEEDFQTMRQTSTPLSQAHAIPSVPSAPLLAAPQSQDRPDKFLGHRPQRSDKGSYFPSKGPDGPPAQLGAGPGPTSPVKKLPAIPPPQTPEEPRKHAEVMPVSAPSSPPRSRNNKFTHAMPASSISNSNAINGAAARKPHHLPSLSAPQVSYREAPTSEPVPPVPNISDLGKNRSAESTPSSKPRLAVIDPDQKPTVPMLITSAQNTTPPSGVHATPRGNRFKPADLILKLPANPHHGIEIASNQSFPHSPGAAAAATTAAGRFLSPLSNTANNSGFGSQTPTPTAASHAQAMLLQTQQQQQQQQTLFQTDPWGMPHNVVLNPTVFFPTATNEDILGELNRMMNMLDTSLTVFSNGLKQVQAQIKGQPGPALGPGTPPVTGKRGKKTRQPGLDQTRQSDTEGFASESSQFD</sequence>
<dbReference type="InterPro" id="IPR050629">
    <property type="entry name" value="STE20/SPS1-PAK"/>
</dbReference>
<dbReference type="PROSITE" id="PS00108">
    <property type="entry name" value="PROTEIN_KINASE_ST"/>
    <property type="match status" value="1"/>
</dbReference>
<dbReference type="Gene3D" id="1.10.510.10">
    <property type="entry name" value="Transferase(Phosphotransferase) domain 1"/>
    <property type="match status" value="1"/>
</dbReference>
<feature type="region of interest" description="Disordered" evidence="11">
    <location>
        <begin position="827"/>
        <end position="873"/>
    </location>
</feature>
<evidence type="ECO:0000313" key="14">
    <source>
        <dbReference type="Proteomes" id="UP001221413"/>
    </source>
</evidence>
<evidence type="ECO:0000259" key="12">
    <source>
        <dbReference type="PROSITE" id="PS50011"/>
    </source>
</evidence>
<comment type="similarity">
    <text evidence="1">Belongs to the protein kinase superfamily. STE Ser/Thr protein kinase family. STE20 subfamily.</text>
</comment>
<keyword evidence="7 10" id="KW-0067">ATP-binding</keyword>
<dbReference type="SUPFAM" id="SSF56112">
    <property type="entry name" value="Protein kinase-like (PK-like)"/>
    <property type="match status" value="1"/>
</dbReference>
<organism evidence="13 14">
    <name type="scientific">Drechslerella dactyloides</name>
    <name type="common">Nematode-trapping fungus</name>
    <name type="synonym">Arthrobotrys dactyloides</name>
    <dbReference type="NCBI Taxonomy" id="74499"/>
    <lineage>
        <taxon>Eukaryota</taxon>
        <taxon>Fungi</taxon>
        <taxon>Dikarya</taxon>
        <taxon>Ascomycota</taxon>
        <taxon>Pezizomycotina</taxon>
        <taxon>Orbiliomycetes</taxon>
        <taxon>Orbiliales</taxon>
        <taxon>Orbiliaceae</taxon>
        <taxon>Drechslerella</taxon>
    </lineage>
</organism>
<dbReference type="Pfam" id="PF00069">
    <property type="entry name" value="Pkinase"/>
    <property type="match status" value="1"/>
</dbReference>
<protein>
    <recommendedName>
        <fullName evidence="2">non-specific serine/threonine protein kinase</fullName>
        <ecNumber evidence="2">2.7.11.1</ecNumber>
    </recommendedName>
</protein>
<evidence type="ECO:0000256" key="1">
    <source>
        <dbReference type="ARBA" id="ARBA00008874"/>
    </source>
</evidence>
<dbReference type="InterPro" id="IPR017441">
    <property type="entry name" value="Protein_kinase_ATP_BS"/>
</dbReference>
<evidence type="ECO:0000256" key="6">
    <source>
        <dbReference type="ARBA" id="ARBA00022777"/>
    </source>
</evidence>
<feature type="domain" description="Protein kinase" evidence="12">
    <location>
        <begin position="11"/>
        <end position="266"/>
    </location>
</feature>
<evidence type="ECO:0000256" key="9">
    <source>
        <dbReference type="ARBA" id="ARBA00048679"/>
    </source>
</evidence>
<accession>A0AAD6J1N8</accession>
<dbReference type="PANTHER" id="PTHR48012:SF21">
    <property type="entry name" value="PH DOMAIN-CONTAINING PROTEIN"/>
    <property type="match status" value="1"/>
</dbReference>